<dbReference type="Proteomes" id="UP000317648">
    <property type="component" value="Chromosome"/>
</dbReference>
<sequence length="254" mass="28174">MKIIDLSTTLENDRSWAPWWARTRVKYQDHAFGAWAIWLVFGVARKHLRTGLGWANEILTLSTHSTTHVDAPWHYAPTCEGKKAPTIDELPLERFYAPGVVLDLRHLRPDQAASTADLQAALAKIDHTLSPGQIVLIQTGNDSLLGNPEYFHTGPGVSGEATRWLIDQGIKVMGIDAWGWDRPLRSQAAEAKRTGSATVFWEAHFVGVDRDYCQIERLAHLDQLPPTGFTVCAFPLKVKNGSAGPARVVALLHE</sequence>
<evidence type="ECO:0000313" key="2">
    <source>
        <dbReference type="Proteomes" id="UP000317648"/>
    </source>
</evidence>
<dbReference type="GO" id="GO:0004061">
    <property type="term" value="F:arylformamidase activity"/>
    <property type="evidence" value="ECO:0007669"/>
    <property type="project" value="UniProtKB-EC"/>
</dbReference>
<dbReference type="AlphaFoldDB" id="A0A518E1F2"/>
<dbReference type="Gene3D" id="3.50.30.50">
    <property type="entry name" value="Putative cyclase"/>
    <property type="match status" value="1"/>
</dbReference>
<organism evidence="1 2">
    <name type="scientific">Lignipirellula cremea</name>
    <dbReference type="NCBI Taxonomy" id="2528010"/>
    <lineage>
        <taxon>Bacteria</taxon>
        <taxon>Pseudomonadati</taxon>
        <taxon>Planctomycetota</taxon>
        <taxon>Planctomycetia</taxon>
        <taxon>Pirellulales</taxon>
        <taxon>Pirellulaceae</taxon>
        <taxon>Lignipirellula</taxon>
    </lineage>
</organism>
<evidence type="ECO:0000313" key="1">
    <source>
        <dbReference type="EMBL" id="QDU97893.1"/>
    </source>
</evidence>
<reference evidence="1 2" key="1">
    <citation type="submission" date="2019-02" db="EMBL/GenBank/DDBJ databases">
        <title>Deep-cultivation of Planctomycetes and their phenomic and genomic characterization uncovers novel biology.</title>
        <authorList>
            <person name="Wiegand S."/>
            <person name="Jogler M."/>
            <person name="Boedeker C."/>
            <person name="Pinto D."/>
            <person name="Vollmers J."/>
            <person name="Rivas-Marin E."/>
            <person name="Kohn T."/>
            <person name="Peeters S.H."/>
            <person name="Heuer A."/>
            <person name="Rast P."/>
            <person name="Oberbeckmann S."/>
            <person name="Bunk B."/>
            <person name="Jeske O."/>
            <person name="Meyerdierks A."/>
            <person name="Storesund J.E."/>
            <person name="Kallscheuer N."/>
            <person name="Luecker S."/>
            <person name="Lage O.M."/>
            <person name="Pohl T."/>
            <person name="Merkel B.J."/>
            <person name="Hornburger P."/>
            <person name="Mueller R.-W."/>
            <person name="Bruemmer F."/>
            <person name="Labrenz M."/>
            <person name="Spormann A.M."/>
            <person name="Op den Camp H."/>
            <person name="Overmann J."/>
            <person name="Amann R."/>
            <person name="Jetten M.S.M."/>
            <person name="Mascher T."/>
            <person name="Medema M.H."/>
            <person name="Devos D.P."/>
            <person name="Kaster A.-K."/>
            <person name="Ovreas L."/>
            <person name="Rohde M."/>
            <person name="Galperin M.Y."/>
            <person name="Jogler C."/>
        </authorList>
    </citation>
    <scope>NUCLEOTIDE SEQUENCE [LARGE SCALE GENOMIC DNA]</scope>
    <source>
        <strain evidence="1 2">Pla85_3_4</strain>
    </source>
</reference>
<dbReference type="EMBL" id="CP036433">
    <property type="protein sequence ID" value="QDU97893.1"/>
    <property type="molecule type" value="Genomic_DNA"/>
</dbReference>
<gene>
    <name evidence="1" type="primary">kynB_2</name>
    <name evidence="1" type="ORF">Pla8534_57500</name>
</gene>
<dbReference type="SUPFAM" id="SSF102198">
    <property type="entry name" value="Putative cyclase"/>
    <property type="match status" value="1"/>
</dbReference>
<dbReference type="Pfam" id="PF04199">
    <property type="entry name" value="Cyclase"/>
    <property type="match status" value="1"/>
</dbReference>
<accession>A0A518E1F2</accession>
<proteinExistence type="predicted"/>
<dbReference type="EC" id="3.5.1.9" evidence="1"/>
<dbReference type="PANTHER" id="PTHR31118">
    <property type="entry name" value="CYCLASE-LIKE PROTEIN 2"/>
    <property type="match status" value="1"/>
</dbReference>
<dbReference type="KEGG" id="lcre:Pla8534_57500"/>
<keyword evidence="1" id="KW-0378">Hydrolase</keyword>
<name>A0A518E1F2_9BACT</name>
<dbReference type="InterPro" id="IPR037175">
    <property type="entry name" value="KFase_sf"/>
</dbReference>
<protein>
    <submittedName>
        <fullName evidence="1">Kynurenine formamidase</fullName>
        <ecNumber evidence="1">3.5.1.9</ecNumber>
    </submittedName>
</protein>
<dbReference type="PANTHER" id="PTHR31118:SF12">
    <property type="entry name" value="CYCLASE-LIKE PROTEIN 2"/>
    <property type="match status" value="1"/>
</dbReference>
<dbReference type="InterPro" id="IPR007325">
    <property type="entry name" value="KFase/CYL"/>
</dbReference>
<keyword evidence="2" id="KW-1185">Reference proteome</keyword>
<dbReference type="GO" id="GO:0019441">
    <property type="term" value="P:L-tryptophan catabolic process to kynurenine"/>
    <property type="evidence" value="ECO:0007669"/>
    <property type="project" value="InterPro"/>
</dbReference>
<dbReference type="OrthoDB" id="9796085at2"/>